<dbReference type="EMBL" id="KB445561">
    <property type="protein sequence ID" value="EMC92984.1"/>
    <property type="molecule type" value="Genomic_DNA"/>
</dbReference>
<proteinExistence type="predicted"/>
<dbReference type="RefSeq" id="XP_007680228.1">
    <property type="nucleotide sequence ID" value="XM_007682038.1"/>
</dbReference>
<feature type="region of interest" description="Disordered" evidence="1">
    <location>
        <begin position="298"/>
        <end position="318"/>
    </location>
</feature>
<dbReference type="HOGENOM" id="CLU_874316_0_0_1"/>
<keyword evidence="3" id="KW-1185">Reference proteome</keyword>
<reference evidence="2 3" key="1">
    <citation type="journal article" date="2012" name="PLoS Pathog.">
        <title>Diverse lifestyles and strategies of plant pathogenesis encoded in the genomes of eighteen Dothideomycetes fungi.</title>
        <authorList>
            <person name="Ohm R.A."/>
            <person name="Feau N."/>
            <person name="Henrissat B."/>
            <person name="Schoch C.L."/>
            <person name="Horwitz B.A."/>
            <person name="Barry K.W."/>
            <person name="Condon B.J."/>
            <person name="Copeland A.C."/>
            <person name="Dhillon B."/>
            <person name="Glaser F."/>
            <person name="Hesse C.N."/>
            <person name="Kosti I."/>
            <person name="LaButti K."/>
            <person name="Lindquist E.A."/>
            <person name="Lucas S."/>
            <person name="Salamov A.A."/>
            <person name="Bradshaw R.E."/>
            <person name="Ciuffetti L."/>
            <person name="Hamelin R.C."/>
            <person name="Kema G.H.J."/>
            <person name="Lawrence C."/>
            <person name="Scott J.A."/>
            <person name="Spatafora J.W."/>
            <person name="Turgeon B.G."/>
            <person name="de Wit P.J.G.M."/>
            <person name="Zhong S."/>
            <person name="Goodwin S.B."/>
            <person name="Grigoriev I.V."/>
        </authorList>
    </citation>
    <scope>NUCLEOTIDE SEQUENCE [LARGE SCALE GENOMIC DNA]</scope>
    <source>
        <strain evidence="2 3">UAMH 10762</strain>
    </source>
</reference>
<feature type="compositionally biased region" description="Basic and acidic residues" evidence="1">
    <location>
        <begin position="305"/>
        <end position="318"/>
    </location>
</feature>
<protein>
    <submittedName>
        <fullName evidence="2">Uncharacterized protein</fullName>
    </submittedName>
</protein>
<sequence length="318" mass="35475">MPSTPATSPSPSQHPPPICEHCGTNTGLERIDASKLNDLLESVRGRLSRDIHGNFFIKGGKTGHDTRPGQLSELFSLVHRLEAFKTTMDRYSALHAPKEVVKVERPMALTEKQTAMIDELIQKRTGDGFRDLRIRCDRLECETASSQTRKKKGALAGAMATMSLEPDGTTYASSSSLVKLQTRVRILEENLKAAQAKDVKRDEEAHEMKDALHKLQNAHIRVSKKQSAPILVGSHGRASQSALATLTEDLWSEVARATQAEEGLQAKIVDAERWFDVQLSNMQLLAKAWTEEPWGDEYNSYQSYKEGDQEPEVASHEW</sequence>
<dbReference type="OrthoDB" id="3916549at2759"/>
<dbReference type="GeneID" id="19110501"/>
<evidence type="ECO:0000313" key="2">
    <source>
        <dbReference type="EMBL" id="EMC92984.1"/>
    </source>
</evidence>
<evidence type="ECO:0000313" key="3">
    <source>
        <dbReference type="Proteomes" id="UP000011761"/>
    </source>
</evidence>
<accession>M2N1Y5</accession>
<gene>
    <name evidence="2" type="ORF">BAUCODRAFT_269198</name>
</gene>
<organism evidence="2 3">
    <name type="scientific">Baudoinia panamericana (strain UAMH 10762)</name>
    <name type="common">Angels' share fungus</name>
    <name type="synonym">Baudoinia compniacensis (strain UAMH 10762)</name>
    <dbReference type="NCBI Taxonomy" id="717646"/>
    <lineage>
        <taxon>Eukaryota</taxon>
        <taxon>Fungi</taxon>
        <taxon>Dikarya</taxon>
        <taxon>Ascomycota</taxon>
        <taxon>Pezizomycotina</taxon>
        <taxon>Dothideomycetes</taxon>
        <taxon>Dothideomycetidae</taxon>
        <taxon>Mycosphaerellales</taxon>
        <taxon>Teratosphaeriaceae</taxon>
        <taxon>Baudoinia</taxon>
    </lineage>
</organism>
<dbReference type="Proteomes" id="UP000011761">
    <property type="component" value="Unassembled WGS sequence"/>
</dbReference>
<name>M2N1Y5_BAUPA</name>
<evidence type="ECO:0000256" key="1">
    <source>
        <dbReference type="SAM" id="MobiDB-lite"/>
    </source>
</evidence>
<dbReference type="AlphaFoldDB" id="M2N1Y5"/>
<dbReference type="KEGG" id="bcom:BAUCODRAFT_269198"/>